<dbReference type="AlphaFoldDB" id="A0A9Q1R6H3"/>
<proteinExistence type="predicted"/>
<dbReference type="Proteomes" id="UP001152561">
    <property type="component" value="Unassembled WGS sequence"/>
</dbReference>
<organism evidence="1 2">
    <name type="scientific">Anisodus acutangulus</name>
    <dbReference type="NCBI Taxonomy" id="402998"/>
    <lineage>
        <taxon>Eukaryota</taxon>
        <taxon>Viridiplantae</taxon>
        <taxon>Streptophyta</taxon>
        <taxon>Embryophyta</taxon>
        <taxon>Tracheophyta</taxon>
        <taxon>Spermatophyta</taxon>
        <taxon>Magnoliopsida</taxon>
        <taxon>eudicotyledons</taxon>
        <taxon>Gunneridae</taxon>
        <taxon>Pentapetalae</taxon>
        <taxon>asterids</taxon>
        <taxon>lamiids</taxon>
        <taxon>Solanales</taxon>
        <taxon>Solanaceae</taxon>
        <taxon>Solanoideae</taxon>
        <taxon>Hyoscyameae</taxon>
        <taxon>Anisodus</taxon>
    </lineage>
</organism>
<reference evidence="2" key="1">
    <citation type="journal article" date="2023" name="Proc. Natl. Acad. Sci. U.S.A.">
        <title>Genomic and structural basis for evolution of tropane alkaloid biosynthesis.</title>
        <authorList>
            <person name="Wanga Y.-J."/>
            <person name="Taina T."/>
            <person name="Yua J.-Y."/>
            <person name="Lia J."/>
            <person name="Xua B."/>
            <person name="Chenc J."/>
            <person name="D'Auriad J.C."/>
            <person name="Huanga J.-P."/>
            <person name="Huanga S.-X."/>
        </authorList>
    </citation>
    <scope>NUCLEOTIDE SEQUENCE [LARGE SCALE GENOMIC DNA]</scope>
    <source>
        <strain evidence="2">cv. KIB-2019</strain>
    </source>
</reference>
<name>A0A9Q1R6H3_9SOLA</name>
<accession>A0A9Q1R6H3</accession>
<evidence type="ECO:0000313" key="1">
    <source>
        <dbReference type="EMBL" id="KAJ8541837.1"/>
    </source>
</evidence>
<evidence type="ECO:0000313" key="2">
    <source>
        <dbReference type="Proteomes" id="UP001152561"/>
    </source>
</evidence>
<dbReference type="EMBL" id="JAJAGQ010000015">
    <property type="protein sequence ID" value="KAJ8541837.1"/>
    <property type="molecule type" value="Genomic_DNA"/>
</dbReference>
<comment type="caution">
    <text evidence="1">The sequence shown here is derived from an EMBL/GenBank/DDBJ whole genome shotgun (WGS) entry which is preliminary data.</text>
</comment>
<protein>
    <submittedName>
        <fullName evidence="1">Uncharacterized protein</fullName>
    </submittedName>
</protein>
<gene>
    <name evidence="1" type="ORF">K7X08_002653</name>
</gene>
<sequence length="77" mass="8320">MNIKLVGSSVCNDSNECSLGPLGLIGSLLQLVLVFTDDSHPLRPAAGVPYSDFWQGILDFILEGKKAKRISDFSNPL</sequence>
<keyword evidence="2" id="KW-1185">Reference proteome</keyword>